<evidence type="ECO:0000313" key="9">
    <source>
        <dbReference type="Proteomes" id="UP001604277"/>
    </source>
</evidence>
<organism evidence="8 9">
    <name type="scientific">Forsythia ovata</name>
    <dbReference type="NCBI Taxonomy" id="205694"/>
    <lineage>
        <taxon>Eukaryota</taxon>
        <taxon>Viridiplantae</taxon>
        <taxon>Streptophyta</taxon>
        <taxon>Embryophyta</taxon>
        <taxon>Tracheophyta</taxon>
        <taxon>Spermatophyta</taxon>
        <taxon>Magnoliopsida</taxon>
        <taxon>eudicotyledons</taxon>
        <taxon>Gunneridae</taxon>
        <taxon>Pentapetalae</taxon>
        <taxon>asterids</taxon>
        <taxon>lamiids</taxon>
        <taxon>Lamiales</taxon>
        <taxon>Oleaceae</taxon>
        <taxon>Forsythieae</taxon>
        <taxon>Forsythia</taxon>
    </lineage>
</organism>
<dbReference type="EMBL" id="JBFOLJ010000011">
    <property type="protein sequence ID" value="KAL2494585.1"/>
    <property type="molecule type" value="Genomic_DNA"/>
</dbReference>
<dbReference type="FunFam" id="2.20.25.80:FF:000003">
    <property type="entry name" value="WRKY transcription factor 57"/>
    <property type="match status" value="1"/>
</dbReference>
<dbReference type="PROSITE" id="PS50811">
    <property type="entry name" value="WRKY"/>
    <property type="match status" value="1"/>
</dbReference>
<accession>A0ABD1S1J2</accession>
<keyword evidence="3" id="KW-0238">DNA-binding</keyword>
<feature type="compositionally biased region" description="Polar residues" evidence="6">
    <location>
        <begin position="19"/>
        <end position="32"/>
    </location>
</feature>
<comment type="subcellular location">
    <subcellularLocation>
        <location evidence="1">Nucleus</location>
    </subcellularLocation>
</comment>
<feature type="region of interest" description="Disordered" evidence="6">
    <location>
        <begin position="59"/>
        <end position="116"/>
    </location>
</feature>
<dbReference type="PANTHER" id="PTHR31221">
    <property type="entry name" value="WRKY TRANSCRIPTION FACTOR PROTEIN 1-RELATED"/>
    <property type="match status" value="1"/>
</dbReference>
<dbReference type="AlphaFoldDB" id="A0ABD1S1J2"/>
<dbReference type="Pfam" id="PF03106">
    <property type="entry name" value="WRKY"/>
    <property type="match status" value="1"/>
</dbReference>
<keyword evidence="9" id="KW-1185">Reference proteome</keyword>
<feature type="compositionally biased region" description="Basic and acidic residues" evidence="6">
    <location>
        <begin position="75"/>
        <end position="100"/>
    </location>
</feature>
<feature type="domain" description="WRKY" evidence="7">
    <location>
        <begin position="123"/>
        <end position="188"/>
    </location>
</feature>
<dbReference type="InterPro" id="IPR003657">
    <property type="entry name" value="WRKY_dom"/>
</dbReference>
<evidence type="ECO:0000256" key="4">
    <source>
        <dbReference type="ARBA" id="ARBA00023163"/>
    </source>
</evidence>
<proteinExistence type="predicted"/>
<dbReference type="SUPFAM" id="SSF118290">
    <property type="entry name" value="WRKY DNA-binding domain"/>
    <property type="match status" value="1"/>
</dbReference>
<dbReference type="InterPro" id="IPR036576">
    <property type="entry name" value="WRKY_dom_sf"/>
</dbReference>
<dbReference type="GO" id="GO:0003677">
    <property type="term" value="F:DNA binding"/>
    <property type="evidence" value="ECO:0007669"/>
    <property type="project" value="UniProtKB-KW"/>
</dbReference>
<evidence type="ECO:0000259" key="7">
    <source>
        <dbReference type="PROSITE" id="PS50811"/>
    </source>
</evidence>
<keyword evidence="4" id="KW-0804">Transcription</keyword>
<dbReference type="InterPro" id="IPR044810">
    <property type="entry name" value="WRKY_plant"/>
</dbReference>
<evidence type="ECO:0000256" key="3">
    <source>
        <dbReference type="ARBA" id="ARBA00023125"/>
    </source>
</evidence>
<evidence type="ECO:0000256" key="6">
    <source>
        <dbReference type="SAM" id="MobiDB-lite"/>
    </source>
</evidence>
<dbReference type="Gene3D" id="2.20.25.80">
    <property type="entry name" value="WRKY domain"/>
    <property type="match status" value="1"/>
</dbReference>
<feature type="region of interest" description="Disordered" evidence="6">
    <location>
        <begin position="1"/>
        <end position="32"/>
    </location>
</feature>
<evidence type="ECO:0000256" key="1">
    <source>
        <dbReference type="ARBA" id="ARBA00004123"/>
    </source>
</evidence>
<evidence type="ECO:0000256" key="5">
    <source>
        <dbReference type="ARBA" id="ARBA00023242"/>
    </source>
</evidence>
<dbReference type="SMART" id="SM00774">
    <property type="entry name" value="WRKY"/>
    <property type="match status" value="1"/>
</dbReference>
<gene>
    <name evidence="8" type="ORF">Fot_38342</name>
</gene>
<dbReference type="Proteomes" id="UP001604277">
    <property type="component" value="Unassembled WGS sequence"/>
</dbReference>
<protein>
    <submittedName>
        <fullName evidence="8">WRKY transcription factor 28</fullName>
    </submittedName>
</protein>
<sequence length="275" mass="31360">MSEEFRDIYYHQPFHDDVQSSAGENSSTYTQNLQMLDPSSYMDHFLHGSTDQNALSRAFGLTPSTSEPPVVDGGDSNKSKKENQHKECLEDHGDNSSKKEAKAKKKGEKNKQREPRFAFMTKSEVDLLEDGYRWRKYGQKAVKNSPYPRSYYRCTTQKCSVKKRVERSFQDPSTVITTYEGQHNHLVPATLRGNVGGIFPTSMLTPSLQLEGGTSFHAQLLQLHQMTNNHLYNYGSANNVYDQQNLTTLHQPQLPDSEYGLLQDMIPSFFPKHEP</sequence>
<keyword evidence="5" id="KW-0539">Nucleus</keyword>
<dbReference type="GO" id="GO:0005634">
    <property type="term" value="C:nucleus"/>
    <property type="evidence" value="ECO:0007669"/>
    <property type="project" value="UniProtKB-SubCell"/>
</dbReference>
<keyword evidence="2" id="KW-0805">Transcription regulation</keyword>
<reference evidence="9" key="1">
    <citation type="submission" date="2024-07" db="EMBL/GenBank/DDBJ databases">
        <title>Two chromosome-level genome assemblies of Korean endemic species Abeliophyllum distichum and Forsythia ovata (Oleaceae).</title>
        <authorList>
            <person name="Jang H."/>
        </authorList>
    </citation>
    <scope>NUCLEOTIDE SEQUENCE [LARGE SCALE GENOMIC DNA]</scope>
</reference>
<dbReference type="PANTHER" id="PTHR31221:SF320">
    <property type="entry name" value="WRKY TRANSCRIPTION FACTOR 20"/>
    <property type="match status" value="1"/>
</dbReference>
<name>A0ABD1S1J2_9LAMI</name>
<evidence type="ECO:0000256" key="2">
    <source>
        <dbReference type="ARBA" id="ARBA00023015"/>
    </source>
</evidence>
<evidence type="ECO:0000313" key="8">
    <source>
        <dbReference type="EMBL" id="KAL2494585.1"/>
    </source>
</evidence>
<comment type="caution">
    <text evidence="8">The sequence shown here is derived from an EMBL/GenBank/DDBJ whole genome shotgun (WGS) entry which is preliminary data.</text>
</comment>
<feature type="compositionally biased region" description="Basic and acidic residues" evidence="6">
    <location>
        <begin position="1"/>
        <end position="18"/>
    </location>
</feature>